<name>A0ABY9YKU5_9GAMM</name>
<dbReference type="RefSeq" id="WP_311190581.1">
    <property type="nucleotide sequence ID" value="NZ_CP115541.1"/>
</dbReference>
<dbReference type="InterPro" id="IPR056127">
    <property type="entry name" value="DUF7710"/>
</dbReference>
<evidence type="ECO:0000313" key="3">
    <source>
        <dbReference type="Proteomes" id="UP001302072"/>
    </source>
</evidence>
<sequence>MDELGNIPEGEGGLLVFKRREDIVLSRSQITLSVNRALLGEAFDELTGVCGLVEREDAFSLTFFVSREPDDAIAESISCMETEVMADFPASVHIKHQIVHCEHPTLPATDAFWIYLRKDSTIEKDRNHTTRTMEAETIWAFVGEQATLPSGVFSNVERAERWIALHGLSGLLTEYSLDEGAYDWAVRTGHFKPRADKTINSELISRFTCVQMKHFHYSNGVRMY</sequence>
<dbReference type="Proteomes" id="UP001302072">
    <property type="component" value="Chromosome"/>
</dbReference>
<gene>
    <name evidence="2" type="ORF">PDM29_13270</name>
</gene>
<evidence type="ECO:0000313" key="2">
    <source>
        <dbReference type="EMBL" id="WNH51333.1"/>
    </source>
</evidence>
<proteinExistence type="predicted"/>
<organism evidence="2 3">
    <name type="scientific">Stenotrophomonas oahuensis</name>
    <dbReference type="NCBI Taxonomy" id="3003271"/>
    <lineage>
        <taxon>Bacteria</taxon>
        <taxon>Pseudomonadati</taxon>
        <taxon>Pseudomonadota</taxon>
        <taxon>Gammaproteobacteria</taxon>
        <taxon>Lysobacterales</taxon>
        <taxon>Lysobacteraceae</taxon>
        <taxon>Stenotrophomonas</taxon>
    </lineage>
</organism>
<dbReference type="Pfam" id="PF26541">
    <property type="entry name" value="MafI2"/>
    <property type="match status" value="1"/>
</dbReference>
<evidence type="ECO:0000259" key="1">
    <source>
        <dbReference type="Pfam" id="PF24819"/>
    </source>
</evidence>
<keyword evidence="3" id="KW-1185">Reference proteome</keyword>
<feature type="domain" description="DUF7710" evidence="1">
    <location>
        <begin position="138"/>
        <end position="221"/>
    </location>
</feature>
<dbReference type="EMBL" id="CP115541">
    <property type="protein sequence ID" value="WNH51333.1"/>
    <property type="molecule type" value="Genomic_DNA"/>
</dbReference>
<dbReference type="Pfam" id="PF24819">
    <property type="entry name" value="DUF7710"/>
    <property type="match status" value="1"/>
</dbReference>
<dbReference type="InterPro" id="IPR058702">
    <property type="entry name" value="MafI2-like"/>
</dbReference>
<protein>
    <recommendedName>
        <fullName evidence="1">DUF7710 domain-containing protein</fullName>
    </recommendedName>
</protein>
<accession>A0ABY9YKU5</accession>
<reference evidence="2 3" key="1">
    <citation type="submission" date="2022-12" db="EMBL/GenBank/DDBJ databases">
        <title>Two new species, Stenotrophomonas aracearum and Stenotrophomonas oahuensis, isolated from Anthurium (Araceae family) in Hawaii.</title>
        <authorList>
            <person name="Chunag S.C."/>
            <person name="Dobhal S."/>
            <person name="Alvarez A."/>
            <person name="Arif M."/>
        </authorList>
    </citation>
    <scope>NUCLEOTIDE SEQUENCE [LARGE SCALE GENOMIC DNA]</scope>
    <source>
        <strain evidence="2 3">A5586</strain>
    </source>
</reference>